<feature type="transmembrane region" description="Helical" evidence="1">
    <location>
        <begin position="180"/>
        <end position="200"/>
    </location>
</feature>
<evidence type="ECO:0000313" key="3">
    <source>
        <dbReference type="EMBL" id="CCG20726.1"/>
    </source>
</evidence>
<dbReference type="OrthoDB" id="4085072at2759"/>
<protein>
    <recommendedName>
        <fullName evidence="2">ER membrane protein complex subunit 7 beta-sandwich domain-containing protein</fullName>
    </recommendedName>
</protein>
<dbReference type="InterPro" id="IPR019008">
    <property type="entry name" value="Beta_sandwich_EMC7"/>
</dbReference>
<dbReference type="EMBL" id="HE681719">
    <property type="protein sequence ID" value="CCG20726.1"/>
    <property type="molecule type" value="Genomic_DNA"/>
</dbReference>
<keyword evidence="4" id="KW-1185">Reference proteome</keyword>
<keyword evidence="1" id="KW-0472">Membrane</keyword>
<feature type="transmembrane region" description="Helical" evidence="1">
    <location>
        <begin position="6"/>
        <end position="26"/>
    </location>
</feature>
<feature type="domain" description="ER membrane protein complex subunit 7 beta-sandwich" evidence="2">
    <location>
        <begin position="53"/>
        <end position="170"/>
    </location>
</feature>
<dbReference type="eggNOG" id="ENOG502T4TP">
    <property type="taxonomic scope" value="Eukaryota"/>
</dbReference>
<evidence type="ECO:0000313" key="4">
    <source>
        <dbReference type="Proteomes" id="UP000005018"/>
    </source>
</evidence>
<reference evidence="3 4" key="1">
    <citation type="journal article" date="2012" name="PLoS ONE">
        <title>Sequence and analysis of the genome of the pathogenic yeast Candida orthopsilosis.</title>
        <authorList>
            <person name="Riccombeni A."/>
            <person name="Vidanes G."/>
            <person name="Proux-Wera E."/>
            <person name="Wolfe K.H."/>
            <person name="Butler G."/>
        </authorList>
    </citation>
    <scope>NUCLEOTIDE SEQUENCE [LARGE SCALE GENOMIC DNA]</scope>
    <source>
        <strain evidence="3 4">Co 90-125</strain>
    </source>
</reference>
<dbReference type="GeneID" id="14537299"/>
<dbReference type="RefSeq" id="XP_003866166.1">
    <property type="nucleotide sequence ID" value="XM_003866118.1"/>
</dbReference>
<sequence>MHYTSVVIALTYLFNVITAIGFTGVFRNIPNDVPELAKELRQTVPNLNNYPSRFKVDLYKLNDRGKNHDFTPITATVDQGYRFTYKDLTVGEYELIANSYDFTFSNNRYRLSVDDDKIVAYKSTLGQEKNNQSVYTEVSHQSPLEIQFKEVKQFYEKSSGSVYDMLLNSPFGFIFRNKTYTIIFVVVLVISIAPTIAQWVNPEFAEQFKEIQAQAAESRLEKSDVVEPEEIAVGTGATGVKKASNTSKKRR</sequence>
<dbReference type="Proteomes" id="UP000005018">
    <property type="component" value="Chromosome 1"/>
</dbReference>
<dbReference type="AlphaFoldDB" id="H8WWA2"/>
<gene>
    <name evidence="3" type="ORF">CORT_0A03380</name>
</gene>
<accession>H8WWA2</accession>
<dbReference type="HOGENOM" id="CLU_082179_0_0_1"/>
<keyword evidence="1" id="KW-0812">Transmembrane</keyword>
<evidence type="ECO:0000259" key="2">
    <source>
        <dbReference type="Pfam" id="PF09430"/>
    </source>
</evidence>
<name>H8WWA2_CANO9</name>
<dbReference type="Pfam" id="PF09430">
    <property type="entry name" value="EMC7_beta-sandw"/>
    <property type="match status" value="1"/>
</dbReference>
<dbReference type="KEGG" id="cot:CORT_0A03380"/>
<proteinExistence type="predicted"/>
<keyword evidence="1" id="KW-1133">Transmembrane helix</keyword>
<organism evidence="3 4">
    <name type="scientific">Candida orthopsilosis (strain 90-125)</name>
    <name type="common">Yeast</name>
    <dbReference type="NCBI Taxonomy" id="1136231"/>
    <lineage>
        <taxon>Eukaryota</taxon>
        <taxon>Fungi</taxon>
        <taxon>Dikarya</taxon>
        <taxon>Ascomycota</taxon>
        <taxon>Saccharomycotina</taxon>
        <taxon>Pichiomycetes</taxon>
        <taxon>Debaryomycetaceae</taxon>
        <taxon>Candida/Lodderomyces clade</taxon>
        <taxon>Candida</taxon>
    </lineage>
</organism>
<evidence type="ECO:0000256" key="1">
    <source>
        <dbReference type="SAM" id="Phobius"/>
    </source>
</evidence>